<organism evidence="7 8">
    <name type="scientific">Mycolicibacterium fortuitum</name>
    <name type="common">Mycobacterium fortuitum</name>
    <dbReference type="NCBI Taxonomy" id="1766"/>
    <lineage>
        <taxon>Bacteria</taxon>
        <taxon>Bacillati</taxon>
        <taxon>Actinomycetota</taxon>
        <taxon>Actinomycetes</taxon>
        <taxon>Mycobacteriales</taxon>
        <taxon>Mycobacteriaceae</taxon>
        <taxon>Mycolicibacterium</taxon>
    </lineage>
</organism>
<keyword evidence="4" id="KW-0067">ATP-binding</keyword>
<evidence type="ECO:0000256" key="1">
    <source>
        <dbReference type="ARBA" id="ARBA00022741"/>
    </source>
</evidence>
<dbReference type="Gene3D" id="3.40.50.300">
    <property type="entry name" value="P-loop containing nucleotide triphosphate hydrolases"/>
    <property type="match status" value="2"/>
</dbReference>
<dbReference type="InterPro" id="IPR041679">
    <property type="entry name" value="DNA2/NAM7-like_C"/>
</dbReference>
<protein>
    <submittedName>
        <fullName evidence="7">Recombinase B</fullName>
    </submittedName>
</protein>
<evidence type="ECO:0000313" key="8">
    <source>
        <dbReference type="Proteomes" id="UP000255389"/>
    </source>
</evidence>
<dbReference type="InterPro" id="IPR027417">
    <property type="entry name" value="P-loop_NTPase"/>
</dbReference>
<evidence type="ECO:0000259" key="6">
    <source>
        <dbReference type="Pfam" id="PF13087"/>
    </source>
</evidence>
<dbReference type="GO" id="GO:0016787">
    <property type="term" value="F:hydrolase activity"/>
    <property type="evidence" value="ECO:0007669"/>
    <property type="project" value="UniProtKB-KW"/>
</dbReference>
<reference evidence="7 8" key="1">
    <citation type="submission" date="2018-06" db="EMBL/GenBank/DDBJ databases">
        <authorList>
            <consortium name="Pathogen Informatics"/>
            <person name="Doyle S."/>
        </authorList>
    </citation>
    <scope>NUCLEOTIDE SEQUENCE [LARGE SCALE GENOMIC DNA]</scope>
    <source>
        <strain evidence="7 8">NCTC1542</strain>
    </source>
</reference>
<feature type="region of interest" description="Disordered" evidence="5">
    <location>
        <begin position="1"/>
        <end position="45"/>
    </location>
</feature>
<evidence type="ECO:0000256" key="3">
    <source>
        <dbReference type="ARBA" id="ARBA00022806"/>
    </source>
</evidence>
<accession>A0A378WDD4</accession>
<sequence>MRIIKPRSADSTGQAAMPAPETGQSVTAIQPPQRRASESAQWPGQELLHDPVTARILMSVWSADPVVVVPSPPGAGKTRLVVLLSAALAVRAGMRVGVAAQTRAQAIDLARRLAAVCDHTKIALLWKRNVSPDAGGCPIKAPGDPVWPRSGGAVRIATTARWLFADPDVMAADVLIVDEAYQATYADLGALGSMAKQVVLVGDPGQIEPVVTGDVSRWADSPTGPHLPAPIALAAAHPDVVASVALRHTYRLGPQTTALVQPAFYPDMPFTSRRPAEHVEIDGAVIPEMATRLLPVTDGPTDRDLVAAAVDRVETLLRRGSVVTAAGRRSLEESDIAVVVPHVAQAAAVRATLADYPGVLVGTANSLQGLERSAVVAVHPLAGRRTAETFALDGGRLCVMFSRHRSHLSVLLDDYTPQLLADSEGEQFTQSRAVVEQLAEGAHF</sequence>
<keyword evidence="2" id="KW-0378">Hydrolase</keyword>
<dbReference type="Pfam" id="PF13087">
    <property type="entry name" value="AAA_12"/>
    <property type="match status" value="1"/>
</dbReference>
<evidence type="ECO:0000256" key="2">
    <source>
        <dbReference type="ARBA" id="ARBA00022801"/>
    </source>
</evidence>
<dbReference type="Proteomes" id="UP000255389">
    <property type="component" value="Unassembled WGS sequence"/>
</dbReference>
<keyword evidence="3" id="KW-0347">Helicase</keyword>
<dbReference type="SUPFAM" id="SSF52540">
    <property type="entry name" value="P-loop containing nucleoside triphosphate hydrolases"/>
    <property type="match status" value="1"/>
</dbReference>
<dbReference type="Pfam" id="PF13604">
    <property type="entry name" value="AAA_30"/>
    <property type="match status" value="1"/>
</dbReference>
<name>A0A378WDD4_MYCFO</name>
<dbReference type="GO" id="GO:0005524">
    <property type="term" value="F:ATP binding"/>
    <property type="evidence" value="ECO:0007669"/>
    <property type="project" value="UniProtKB-KW"/>
</dbReference>
<dbReference type="InterPro" id="IPR050534">
    <property type="entry name" value="Coronavir_polyprotein_1ab"/>
</dbReference>
<keyword evidence="1" id="KW-0547">Nucleotide-binding</keyword>
<dbReference type="GO" id="GO:0043139">
    <property type="term" value="F:5'-3' DNA helicase activity"/>
    <property type="evidence" value="ECO:0007669"/>
    <property type="project" value="TreeGrafter"/>
</dbReference>
<evidence type="ECO:0000256" key="5">
    <source>
        <dbReference type="SAM" id="MobiDB-lite"/>
    </source>
</evidence>
<gene>
    <name evidence="7" type="ORF">NCTC1542_07003</name>
</gene>
<evidence type="ECO:0000313" key="7">
    <source>
        <dbReference type="EMBL" id="SUA31648.1"/>
    </source>
</evidence>
<dbReference type="PANTHER" id="PTHR43788">
    <property type="entry name" value="DNA2/NAM7 HELICASE FAMILY MEMBER"/>
    <property type="match status" value="1"/>
</dbReference>
<evidence type="ECO:0000256" key="4">
    <source>
        <dbReference type="ARBA" id="ARBA00022840"/>
    </source>
</evidence>
<proteinExistence type="predicted"/>
<dbReference type="EMBL" id="UGQY01000006">
    <property type="protein sequence ID" value="SUA31648.1"/>
    <property type="molecule type" value="Genomic_DNA"/>
</dbReference>
<dbReference type="PANTHER" id="PTHR43788:SF8">
    <property type="entry name" value="DNA-BINDING PROTEIN SMUBP-2"/>
    <property type="match status" value="1"/>
</dbReference>
<feature type="domain" description="DNA2/NAM7 helicase-like C-terminal" evidence="6">
    <location>
        <begin position="321"/>
        <end position="411"/>
    </location>
</feature>
<dbReference type="AlphaFoldDB" id="A0A378WDD4"/>